<organism evidence="1 2">
    <name type="scientific">Acorus calamus</name>
    <name type="common">Sweet flag</name>
    <dbReference type="NCBI Taxonomy" id="4465"/>
    <lineage>
        <taxon>Eukaryota</taxon>
        <taxon>Viridiplantae</taxon>
        <taxon>Streptophyta</taxon>
        <taxon>Embryophyta</taxon>
        <taxon>Tracheophyta</taxon>
        <taxon>Spermatophyta</taxon>
        <taxon>Magnoliopsida</taxon>
        <taxon>Liliopsida</taxon>
        <taxon>Acoraceae</taxon>
        <taxon>Acorus</taxon>
    </lineage>
</organism>
<reference evidence="1" key="2">
    <citation type="submission" date="2023-06" db="EMBL/GenBank/DDBJ databases">
        <authorList>
            <person name="Ma L."/>
            <person name="Liu K.-W."/>
            <person name="Li Z."/>
            <person name="Hsiao Y.-Y."/>
            <person name="Qi Y."/>
            <person name="Fu T."/>
            <person name="Tang G."/>
            <person name="Zhang D."/>
            <person name="Sun W.-H."/>
            <person name="Liu D.-K."/>
            <person name="Li Y."/>
            <person name="Chen G.-Z."/>
            <person name="Liu X.-D."/>
            <person name="Liao X.-Y."/>
            <person name="Jiang Y.-T."/>
            <person name="Yu X."/>
            <person name="Hao Y."/>
            <person name="Huang J."/>
            <person name="Zhao X.-W."/>
            <person name="Ke S."/>
            <person name="Chen Y.-Y."/>
            <person name="Wu W.-L."/>
            <person name="Hsu J.-L."/>
            <person name="Lin Y.-F."/>
            <person name="Huang M.-D."/>
            <person name="Li C.-Y."/>
            <person name="Huang L."/>
            <person name="Wang Z.-W."/>
            <person name="Zhao X."/>
            <person name="Zhong W.-Y."/>
            <person name="Peng D.-H."/>
            <person name="Ahmad S."/>
            <person name="Lan S."/>
            <person name="Zhang J.-S."/>
            <person name="Tsai W.-C."/>
            <person name="Van De Peer Y."/>
            <person name="Liu Z.-J."/>
        </authorList>
    </citation>
    <scope>NUCLEOTIDE SEQUENCE</scope>
    <source>
        <strain evidence="1">CP</strain>
        <tissue evidence="1">Leaves</tissue>
    </source>
</reference>
<proteinExistence type="predicted"/>
<evidence type="ECO:0000313" key="1">
    <source>
        <dbReference type="EMBL" id="KAK1302360.1"/>
    </source>
</evidence>
<comment type="caution">
    <text evidence="1">The sequence shown here is derived from an EMBL/GenBank/DDBJ whole genome shotgun (WGS) entry which is preliminary data.</text>
</comment>
<protein>
    <recommendedName>
        <fullName evidence="3">DUF4283 domain-containing protein</fullName>
    </recommendedName>
</protein>
<sequence>MSCDNLSASPSSYSALLHRCICHRDLLHGGGRCEGGDRDAGGGVNAEVGGGGDPIICRMCRGTGHKAARGTGQVLGEEPGSWHRPQCKRLLESFNPFPETAKLRCCLIIRGNGWSPTWSEVRGAIAKRWGSHGWRRVRAMEGGVFVVKVLDRSLHSWMTRAGQLREPKGTFEVDAWTPEFGASPVAPRQWILCFRGLPLHWWDEDCLRAIVADFGEFVEVAGTSLD</sequence>
<name>A0AAV9DMR7_ACOCL</name>
<gene>
    <name evidence="1" type="ORF">QJS10_CPB12g00904</name>
</gene>
<reference evidence="1" key="1">
    <citation type="journal article" date="2023" name="Nat. Commun.">
        <title>Diploid and tetraploid genomes of Acorus and the evolution of monocots.</title>
        <authorList>
            <person name="Ma L."/>
            <person name="Liu K.W."/>
            <person name="Li Z."/>
            <person name="Hsiao Y.Y."/>
            <person name="Qi Y."/>
            <person name="Fu T."/>
            <person name="Tang G.D."/>
            <person name="Zhang D."/>
            <person name="Sun W.H."/>
            <person name="Liu D.K."/>
            <person name="Li Y."/>
            <person name="Chen G.Z."/>
            <person name="Liu X.D."/>
            <person name="Liao X.Y."/>
            <person name="Jiang Y.T."/>
            <person name="Yu X."/>
            <person name="Hao Y."/>
            <person name="Huang J."/>
            <person name="Zhao X.W."/>
            <person name="Ke S."/>
            <person name="Chen Y.Y."/>
            <person name="Wu W.L."/>
            <person name="Hsu J.L."/>
            <person name="Lin Y.F."/>
            <person name="Huang M.D."/>
            <person name="Li C.Y."/>
            <person name="Huang L."/>
            <person name="Wang Z.W."/>
            <person name="Zhao X."/>
            <person name="Zhong W.Y."/>
            <person name="Peng D.H."/>
            <person name="Ahmad S."/>
            <person name="Lan S."/>
            <person name="Zhang J.S."/>
            <person name="Tsai W.C."/>
            <person name="Van de Peer Y."/>
            <person name="Liu Z.J."/>
        </authorList>
    </citation>
    <scope>NUCLEOTIDE SEQUENCE</scope>
    <source>
        <strain evidence="1">CP</strain>
    </source>
</reference>
<keyword evidence="2" id="KW-1185">Reference proteome</keyword>
<evidence type="ECO:0008006" key="3">
    <source>
        <dbReference type="Google" id="ProtNLM"/>
    </source>
</evidence>
<dbReference type="Proteomes" id="UP001180020">
    <property type="component" value="Unassembled WGS sequence"/>
</dbReference>
<dbReference type="AlphaFoldDB" id="A0AAV9DMR7"/>
<accession>A0AAV9DMR7</accession>
<dbReference type="EMBL" id="JAUJYO010000012">
    <property type="protein sequence ID" value="KAK1302360.1"/>
    <property type="molecule type" value="Genomic_DNA"/>
</dbReference>
<evidence type="ECO:0000313" key="2">
    <source>
        <dbReference type="Proteomes" id="UP001180020"/>
    </source>
</evidence>